<protein>
    <recommendedName>
        <fullName evidence="2">MULE transposase domain-containing protein</fullName>
    </recommendedName>
</protein>
<dbReference type="OrthoDB" id="9996674at2759"/>
<dbReference type="Pfam" id="PF10551">
    <property type="entry name" value="MULE"/>
    <property type="match status" value="1"/>
</dbReference>
<dbReference type="Proteomes" id="UP000663834">
    <property type="component" value="Unassembled WGS sequence"/>
</dbReference>
<feature type="domain" description="MULE transposase" evidence="2">
    <location>
        <begin position="390"/>
        <end position="487"/>
    </location>
</feature>
<organism evidence="3 4">
    <name type="scientific">Rotaria magnacalcarata</name>
    <dbReference type="NCBI Taxonomy" id="392030"/>
    <lineage>
        <taxon>Eukaryota</taxon>
        <taxon>Metazoa</taxon>
        <taxon>Spiralia</taxon>
        <taxon>Gnathifera</taxon>
        <taxon>Rotifera</taxon>
        <taxon>Eurotatoria</taxon>
        <taxon>Bdelloidea</taxon>
        <taxon>Philodinida</taxon>
        <taxon>Philodinidae</taxon>
        <taxon>Rotaria</taxon>
    </lineage>
</organism>
<dbReference type="EMBL" id="CAJNOW010010106">
    <property type="protein sequence ID" value="CAF1576381.1"/>
    <property type="molecule type" value="Genomic_DNA"/>
</dbReference>
<feature type="region of interest" description="Disordered" evidence="1">
    <location>
        <begin position="680"/>
        <end position="699"/>
    </location>
</feature>
<evidence type="ECO:0000313" key="3">
    <source>
        <dbReference type="EMBL" id="CAF1576381.1"/>
    </source>
</evidence>
<reference evidence="3" key="1">
    <citation type="submission" date="2021-02" db="EMBL/GenBank/DDBJ databases">
        <authorList>
            <person name="Nowell W R."/>
        </authorList>
    </citation>
    <scope>NUCLEOTIDE SEQUENCE</scope>
</reference>
<accession>A0A815YY63</accession>
<name>A0A815YY63_9BILA</name>
<comment type="caution">
    <text evidence="3">The sequence shown here is derived from an EMBL/GenBank/DDBJ whole genome shotgun (WGS) entry which is preliminary data.</text>
</comment>
<evidence type="ECO:0000256" key="1">
    <source>
        <dbReference type="SAM" id="MobiDB-lite"/>
    </source>
</evidence>
<evidence type="ECO:0000259" key="2">
    <source>
        <dbReference type="Pfam" id="PF10551"/>
    </source>
</evidence>
<dbReference type="AlphaFoldDB" id="A0A815YY63"/>
<gene>
    <name evidence="3" type="ORF">KQP761_LOCUS19695</name>
</gene>
<dbReference type="Gene3D" id="2.20.25.240">
    <property type="match status" value="1"/>
</dbReference>
<dbReference type="InterPro" id="IPR018289">
    <property type="entry name" value="MULE_transposase_dom"/>
</dbReference>
<sequence>MVQTRSKYRLLQNNQSASISEELTQRQLSIPQAVKGKRKRNAVDNDEDARTMPIAITTTDYSAKHSTNNSDIIQSTAEASMLTPSHDQNENNISVYSKLQQPSSPLSDLSIVISMEAVDEPPNNNDKDDQHRATSFFVLESSDFEDEHFDTDLHLQQQMLIDTINHQENDPATLQSSDINGNVSSSITDLSSLTGSWPIEKNDLQWVKTKNGKDCLIMGGCSYIYMSESQKKNILNLRCQRRDVNCRAVIHLHLDTRLFINTNHVNHNHPPDKFLMKQKLLNHKIENLITSEPTSVLKVIERVYAEANLTDEEQLNIRLPKAAVNSFYKKRSRRYPAHPKTLEFHIPDYYCKNNRGEDLIIYDNYKEEFEGRLLMFSTPKLLSALFNSDVILCDGTFKTRPLLFQQVYVLMGKYHGETIPLFWCLTSCRTQSLYAVIWKKLKKIAKHMKLTWKMTQCMMDFERAVINSFHDAFPNVDLKCCWYHFVQALWRKIQTLGLTIPYETDPIVNTWLKQFMALPLISKELVNVSLQLLKDTIPSNDNKYHKFINYFEREYMKRTSIDLWHHGCNDMKTNNSLEGYNYRLFTRFGLHPSIWEFIHFLKNEEAIASHRITHLGGGSGITSSSLVYSAMQSRRNAEKQNKHLSNLENLFFSKAIGLKEYLKSASLLIGKIVGEKPNGFSADQSSDHAGGVETEDSQE</sequence>
<proteinExistence type="predicted"/>
<evidence type="ECO:0000313" key="4">
    <source>
        <dbReference type="Proteomes" id="UP000663834"/>
    </source>
</evidence>